<keyword evidence="4 6" id="KW-0472">Membrane</keyword>
<evidence type="ECO:0000256" key="6">
    <source>
        <dbReference type="SAM" id="Phobius"/>
    </source>
</evidence>
<evidence type="ECO:0000256" key="4">
    <source>
        <dbReference type="ARBA" id="ARBA00023136"/>
    </source>
</evidence>
<dbReference type="EMBL" id="CP032829">
    <property type="protein sequence ID" value="AYJ87332.1"/>
    <property type="molecule type" value="Genomic_DNA"/>
</dbReference>
<dbReference type="KEGG" id="spha:D3Y57_17095"/>
<feature type="domain" description="TonB C-terminal" evidence="7">
    <location>
        <begin position="144"/>
        <end position="238"/>
    </location>
</feature>
<dbReference type="InterPro" id="IPR037682">
    <property type="entry name" value="TonB_C"/>
</dbReference>
<dbReference type="RefSeq" id="WP_121154528.1">
    <property type="nucleotide sequence ID" value="NZ_CP032829.1"/>
</dbReference>
<evidence type="ECO:0000313" key="9">
    <source>
        <dbReference type="Proteomes" id="UP000276254"/>
    </source>
</evidence>
<dbReference type="Proteomes" id="UP000276254">
    <property type="component" value="Chromosome"/>
</dbReference>
<feature type="compositionally biased region" description="Gly residues" evidence="5">
    <location>
        <begin position="126"/>
        <end position="143"/>
    </location>
</feature>
<feature type="region of interest" description="Disordered" evidence="5">
    <location>
        <begin position="109"/>
        <end position="166"/>
    </location>
</feature>
<evidence type="ECO:0000256" key="3">
    <source>
        <dbReference type="ARBA" id="ARBA00022989"/>
    </source>
</evidence>
<keyword evidence="9" id="KW-1185">Reference proteome</keyword>
<comment type="subcellular location">
    <subcellularLocation>
        <location evidence="1">Membrane</location>
        <topology evidence="1">Single-pass membrane protein</topology>
    </subcellularLocation>
</comment>
<evidence type="ECO:0000256" key="1">
    <source>
        <dbReference type="ARBA" id="ARBA00004167"/>
    </source>
</evidence>
<feature type="compositionally biased region" description="Basic and acidic residues" evidence="5">
    <location>
        <begin position="146"/>
        <end position="164"/>
    </location>
</feature>
<accession>A0A494TJ04</accession>
<name>A0A494TJ04_SPHPE</name>
<dbReference type="GO" id="GO:0016020">
    <property type="term" value="C:membrane"/>
    <property type="evidence" value="ECO:0007669"/>
    <property type="project" value="UniProtKB-SubCell"/>
</dbReference>
<feature type="transmembrane region" description="Helical" evidence="6">
    <location>
        <begin position="16"/>
        <end position="39"/>
    </location>
</feature>
<gene>
    <name evidence="8" type="ORF">D3Y57_17095</name>
</gene>
<proteinExistence type="predicted"/>
<dbReference type="NCBIfam" id="TIGR01352">
    <property type="entry name" value="tonB_Cterm"/>
    <property type="match status" value="1"/>
</dbReference>
<dbReference type="Gene3D" id="3.30.1150.10">
    <property type="match status" value="1"/>
</dbReference>
<reference evidence="8 9" key="1">
    <citation type="submission" date="2018-09" db="EMBL/GenBank/DDBJ databases">
        <title>Sphingomonas peninsula sp. nov., isolated from fildes peninsula, Antarctic soil.</title>
        <authorList>
            <person name="Yingchao G."/>
        </authorList>
    </citation>
    <scope>NUCLEOTIDE SEQUENCE [LARGE SCALE GENOMIC DNA]</scope>
    <source>
        <strain evidence="8 9">YZ-8</strain>
    </source>
</reference>
<keyword evidence="2 6" id="KW-0812">Transmembrane</keyword>
<feature type="compositionally biased region" description="Low complexity" evidence="5">
    <location>
        <begin position="109"/>
        <end position="125"/>
    </location>
</feature>
<protein>
    <submittedName>
        <fullName evidence="8">Energy transducer TonB</fullName>
    </submittedName>
</protein>
<feature type="compositionally biased region" description="Basic residues" evidence="5">
    <location>
        <begin position="62"/>
        <end position="74"/>
    </location>
</feature>
<dbReference type="OrthoDB" id="7390536at2"/>
<dbReference type="Pfam" id="PF03544">
    <property type="entry name" value="TonB_C"/>
    <property type="match status" value="1"/>
</dbReference>
<evidence type="ECO:0000313" key="8">
    <source>
        <dbReference type="EMBL" id="AYJ87332.1"/>
    </source>
</evidence>
<sequence length="246" mass="25605">MLALQRSNDTHLKPRIVAAIGSGAITALLGYALLAGFGYRPSERAVRELNVFNIMPETPVAPRKKPPPPKHSHKNGASGAPALRATPTEIVAPPPVLRVIPPPIAVAKTPGVGAASSQGASSIAGSGTGGGGNGNGDGNGDGGDTPPEHRSGRIKDSDFPRDAVEAGVGGTVSVEYTVTTKGRVTSCSVTHSSGSLELDRTTCRLIEERFRYSPSRDARGHPVESTIVENHSWAVRRDEQPSNGDR</sequence>
<dbReference type="SUPFAM" id="SSF74653">
    <property type="entry name" value="TolA/TonB C-terminal domain"/>
    <property type="match status" value="1"/>
</dbReference>
<dbReference type="GO" id="GO:0055085">
    <property type="term" value="P:transmembrane transport"/>
    <property type="evidence" value="ECO:0007669"/>
    <property type="project" value="InterPro"/>
</dbReference>
<evidence type="ECO:0000259" key="7">
    <source>
        <dbReference type="PROSITE" id="PS52015"/>
    </source>
</evidence>
<dbReference type="InterPro" id="IPR006260">
    <property type="entry name" value="TonB/TolA_C"/>
</dbReference>
<evidence type="ECO:0000256" key="5">
    <source>
        <dbReference type="SAM" id="MobiDB-lite"/>
    </source>
</evidence>
<keyword evidence="3 6" id="KW-1133">Transmembrane helix</keyword>
<dbReference type="PROSITE" id="PS52015">
    <property type="entry name" value="TONB_CTD"/>
    <property type="match status" value="1"/>
</dbReference>
<organism evidence="8 9">
    <name type="scientific">Sphingomonas paeninsulae</name>
    <dbReference type="NCBI Taxonomy" id="2319844"/>
    <lineage>
        <taxon>Bacteria</taxon>
        <taxon>Pseudomonadati</taxon>
        <taxon>Pseudomonadota</taxon>
        <taxon>Alphaproteobacteria</taxon>
        <taxon>Sphingomonadales</taxon>
        <taxon>Sphingomonadaceae</taxon>
        <taxon>Sphingomonas</taxon>
    </lineage>
</organism>
<evidence type="ECO:0000256" key="2">
    <source>
        <dbReference type="ARBA" id="ARBA00022692"/>
    </source>
</evidence>
<feature type="region of interest" description="Disordered" evidence="5">
    <location>
        <begin position="58"/>
        <end position="84"/>
    </location>
</feature>
<dbReference type="AlphaFoldDB" id="A0A494TJ04"/>